<protein>
    <submittedName>
        <fullName evidence="1">Uncharacterized protein</fullName>
    </submittedName>
</protein>
<organism evidence="1 2">
    <name type="scientific">Protaetiibacter intestinalis</name>
    <dbReference type="NCBI Taxonomy" id="2419774"/>
    <lineage>
        <taxon>Bacteria</taxon>
        <taxon>Bacillati</taxon>
        <taxon>Actinomycetota</taxon>
        <taxon>Actinomycetes</taxon>
        <taxon>Micrococcales</taxon>
        <taxon>Microbacteriaceae</taxon>
        <taxon>Protaetiibacter</taxon>
    </lineage>
</organism>
<keyword evidence="2" id="KW-1185">Reference proteome</keyword>
<dbReference type="Proteomes" id="UP000278886">
    <property type="component" value="Chromosome"/>
</dbReference>
<dbReference type="EMBL" id="CP032630">
    <property type="protein sequence ID" value="AYF99258.1"/>
    <property type="molecule type" value="Genomic_DNA"/>
</dbReference>
<evidence type="ECO:0000313" key="2">
    <source>
        <dbReference type="Proteomes" id="UP000278886"/>
    </source>
</evidence>
<sequence>MCATNLWAVNAAAFTPEFERFTAEQIGVAPQVSELRIASSRVRASSVVFTLTQRMCDCDSLIGRGSDDPVDGEIATEDWLTWLRELPTQVPHASRLAVLRAWSPQDDDVAPRHAKAVTISEVTEQVLRGLKDDSLLTIDYPRTA</sequence>
<evidence type="ECO:0000313" key="1">
    <source>
        <dbReference type="EMBL" id="AYF99258.1"/>
    </source>
</evidence>
<dbReference type="OrthoDB" id="4966858at2"/>
<proteinExistence type="predicted"/>
<reference evidence="2" key="1">
    <citation type="submission" date="2018-09" db="EMBL/GenBank/DDBJ databases">
        <title>Genome sequencing of strain 2DFWR-13.</title>
        <authorList>
            <person name="Heo J."/>
            <person name="Kim S.-J."/>
            <person name="Kwon S.-W."/>
        </authorList>
    </citation>
    <scope>NUCLEOTIDE SEQUENCE [LARGE SCALE GENOMIC DNA]</scope>
    <source>
        <strain evidence="2">2DFWR-13</strain>
    </source>
</reference>
<accession>A0A387BC23</accession>
<dbReference type="KEGG" id="lyd:D7I47_13995"/>
<dbReference type="AlphaFoldDB" id="A0A387BC23"/>
<gene>
    <name evidence="1" type="ORF">D7I47_13995</name>
</gene>
<name>A0A387BC23_9MICO</name>